<organism evidence="1 2">
    <name type="scientific">Rahnella variigena</name>
    <dbReference type="NCBI Taxonomy" id="574964"/>
    <lineage>
        <taxon>Bacteria</taxon>
        <taxon>Pseudomonadati</taxon>
        <taxon>Pseudomonadota</taxon>
        <taxon>Gammaproteobacteria</taxon>
        <taxon>Enterobacterales</taxon>
        <taxon>Yersiniaceae</taxon>
        <taxon>Rahnella</taxon>
    </lineage>
</organism>
<reference evidence="1 2" key="1">
    <citation type="submission" date="2017-08" db="EMBL/GenBank/DDBJ databases">
        <title>Comparative genomics of bacteria isolated from necrotic lesions of AOD affected trees.</title>
        <authorList>
            <person name="Doonan J."/>
            <person name="Denman S."/>
            <person name="Mcdonald J.E."/>
        </authorList>
    </citation>
    <scope>NUCLEOTIDE SEQUENCE [LARGE SCALE GENOMIC DNA]</scope>
    <source>
        <strain evidence="1 2">CIP 105588</strain>
    </source>
</reference>
<comment type="caution">
    <text evidence="1">The sequence shown here is derived from an EMBL/GenBank/DDBJ whole genome shotgun (WGS) entry which is preliminary data.</text>
</comment>
<gene>
    <name evidence="1" type="ORF">CKQ54_12440</name>
</gene>
<sequence length="63" mass="7375">MELFAVHPNADEPKMMRVYIILALRRQYRRTPDGNENAILRRVSGNRMKGCVNYPTLKISKLK</sequence>
<name>A0ABX9PWZ1_9GAMM</name>
<evidence type="ECO:0000313" key="1">
    <source>
        <dbReference type="EMBL" id="RKF69122.1"/>
    </source>
</evidence>
<protein>
    <submittedName>
        <fullName evidence="1">Uncharacterized protein</fullName>
    </submittedName>
</protein>
<dbReference type="EMBL" id="NSDJ01000001">
    <property type="protein sequence ID" value="RKF69122.1"/>
    <property type="molecule type" value="Genomic_DNA"/>
</dbReference>
<accession>A0ABX9PWZ1</accession>
<proteinExistence type="predicted"/>
<evidence type="ECO:0000313" key="2">
    <source>
        <dbReference type="Proteomes" id="UP000284853"/>
    </source>
</evidence>
<keyword evidence="2" id="KW-1185">Reference proteome</keyword>
<dbReference type="Proteomes" id="UP000284853">
    <property type="component" value="Unassembled WGS sequence"/>
</dbReference>